<dbReference type="EMBL" id="BKCG01000002">
    <property type="protein sequence ID" value="GER59267.1"/>
    <property type="molecule type" value="Genomic_DNA"/>
</dbReference>
<dbReference type="GO" id="GO:0008218">
    <property type="term" value="P:bioluminescence"/>
    <property type="evidence" value="ECO:0007669"/>
    <property type="project" value="InterPro"/>
</dbReference>
<comment type="caution">
    <text evidence="2">The sequence shown here is derived from an EMBL/GenBank/DDBJ whole genome shotgun (WGS) entry which is preliminary data.</text>
</comment>
<evidence type="ECO:0000256" key="1">
    <source>
        <dbReference type="ARBA" id="ARBA00022857"/>
    </source>
</evidence>
<keyword evidence="3" id="KW-1185">Reference proteome</keyword>
<dbReference type="InterPro" id="IPR016161">
    <property type="entry name" value="Ald_DH/histidinol_DH"/>
</dbReference>
<gene>
    <name evidence="2" type="ORF">ULMA_13750</name>
</gene>
<dbReference type="RefSeq" id="WP_151673378.1">
    <property type="nucleotide sequence ID" value="NZ_BKCG01000002.1"/>
</dbReference>
<evidence type="ECO:0000313" key="3">
    <source>
        <dbReference type="Proteomes" id="UP000326509"/>
    </source>
</evidence>
<name>A0A5J4J469_9FLAO</name>
<reference evidence="2 3" key="1">
    <citation type="submission" date="2019-08" db="EMBL/GenBank/DDBJ databases">
        <title>Draft genome sequence of Ulvibacter marinus type strain NBRC 109484.</title>
        <authorList>
            <person name="Kawano K."/>
            <person name="Ushijima N."/>
            <person name="Kihara M."/>
            <person name="Itoh H."/>
        </authorList>
    </citation>
    <scope>NUCLEOTIDE SEQUENCE [LARGE SCALE GENOMIC DNA]</scope>
    <source>
        <strain evidence="2 3">NBRC 109484</strain>
    </source>
</reference>
<dbReference type="AlphaFoldDB" id="A0A5J4J469"/>
<sequence length="338" mass="38804">MKLQERINAFTALGATIQNNISQPESIEMRELLSAARANNGWFTEDSVLLALKQWSEALTKSNLEQWVSLYNISEENLNPKTIAIVMAGNIPLVGFHDFISVLITGNTVLSKMSSNDKILLSYLTQKLFEINPEFKNYIRTTKDQLTDFDAVIATGSNNTARYFDYYFKKHPNIIRKNRNSVALITGNETPEQMQLLAKDVFTYFGLGCRNVSKILVPKGYDWDHFFNNMFIAKDIINNHKYANNYDYNKAVYLMSNIKLLDNEFMLLKEDAGYSSPISVVFYEFYETVEKAKQKLENETDQIQCIVSNDHLAHGETQNPQLWDYADGVDTIEFILNI</sequence>
<dbReference type="Pfam" id="PF05893">
    <property type="entry name" value="LuxC"/>
    <property type="match status" value="1"/>
</dbReference>
<dbReference type="Proteomes" id="UP000326509">
    <property type="component" value="Unassembled WGS sequence"/>
</dbReference>
<organism evidence="2 3">
    <name type="scientific">Patiriisocius marinus</name>
    <dbReference type="NCBI Taxonomy" id="1397112"/>
    <lineage>
        <taxon>Bacteria</taxon>
        <taxon>Pseudomonadati</taxon>
        <taxon>Bacteroidota</taxon>
        <taxon>Flavobacteriia</taxon>
        <taxon>Flavobacteriales</taxon>
        <taxon>Flavobacteriaceae</taxon>
        <taxon>Patiriisocius</taxon>
    </lineage>
</organism>
<proteinExistence type="predicted"/>
<accession>A0A5J4J469</accession>
<dbReference type="GO" id="GO:0003995">
    <property type="term" value="F:acyl-CoA dehydrogenase activity"/>
    <property type="evidence" value="ECO:0007669"/>
    <property type="project" value="InterPro"/>
</dbReference>
<dbReference type="SUPFAM" id="SSF53720">
    <property type="entry name" value="ALDH-like"/>
    <property type="match status" value="1"/>
</dbReference>
<keyword evidence="1" id="KW-0521">NADP</keyword>
<dbReference type="InterPro" id="IPR008670">
    <property type="entry name" value="CoA_reduct_LuxC"/>
</dbReference>
<evidence type="ECO:0000313" key="2">
    <source>
        <dbReference type="EMBL" id="GER59267.1"/>
    </source>
</evidence>
<protein>
    <submittedName>
        <fullName evidence="2">Acyl-CoA reductase</fullName>
    </submittedName>
</protein>
<dbReference type="OrthoDB" id="1522941at2"/>